<reference evidence="7" key="1">
    <citation type="journal article" date="2009" name="Genome Res.">
        <title>Comparative genomic analyses of the human fungal pathogens Coccidioides and their relatives.</title>
        <authorList>
            <person name="Sharpton T.J."/>
            <person name="Stajich J.E."/>
            <person name="Rounsley S.D."/>
            <person name="Gardner M.J."/>
            <person name="Wortman J.R."/>
            <person name="Jordar V.S."/>
            <person name="Maiti R."/>
            <person name="Kodira C.D."/>
            <person name="Neafsey D.E."/>
            <person name="Zeng Q."/>
            <person name="Hung C.-Y."/>
            <person name="McMahan C."/>
            <person name="Muszewska A."/>
            <person name="Grynberg M."/>
            <person name="Mandel M.A."/>
            <person name="Kellner E.M."/>
            <person name="Barker B.M."/>
            <person name="Galgiani J.N."/>
            <person name="Orbach M.J."/>
            <person name="Kirkland T.N."/>
            <person name="Cole G.T."/>
            <person name="Henn M.R."/>
            <person name="Birren B.W."/>
            <person name="Taylor J.W."/>
        </authorList>
    </citation>
    <scope>NUCLEOTIDE SEQUENCE [LARGE SCALE GENOMIC DNA]</scope>
    <source>
        <strain evidence="7">UAMH 1704</strain>
    </source>
</reference>
<comment type="subcellular location">
    <subcellularLocation>
        <location evidence="4">Endoplasmic reticulum membrane</location>
        <topology evidence="4">Peripheral membrane protein</topology>
        <orientation evidence="4">Cytoplasmic side</orientation>
    </subcellularLocation>
</comment>
<dbReference type="RefSeq" id="XP_002584030.1">
    <property type="nucleotide sequence ID" value="XM_002583984.1"/>
</dbReference>
<dbReference type="GeneID" id="8442537"/>
<dbReference type="PROSITE" id="PS50005">
    <property type="entry name" value="TPR"/>
    <property type="match status" value="1"/>
</dbReference>
<dbReference type="InterPro" id="IPR011990">
    <property type="entry name" value="TPR-like_helical_dom_sf"/>
</dbReference>
<evidence type="ECO:0000259" key="5">
    <source>
        <dbReference type="Pfam" id="PF22890"/>
    </source>
</evidence>
<dbReference type="OMA" id="EWTLNEQ"/>
<name>C4JWQ5_UNCRE</name>
<evidence type="ECO:0000256" key="1">
    <source>
        <dbReference type="ARBA" id="ARBA00022737"/>
    </source>
</evidence>
<organism evidence="6 7">
    <name type="scientific">Uncinocarpus reesii (strain UAMH 1704)</name>
    <dbReference type="NCBI Taxonomy" id="336963"/>
    <lineage>
        <taxon>Eukaryota</taxon>
        <taxon>Fungi</taxon>
        <taxon>Dikarya</taxon>
        <taxon>Ascomycota</taxon>
        <taxon>Pezizomycotina</taxon>
        <taxon>Eurotiomycetes</taxon>
        <taxon>Eurotiomycetidae</taxon>
        <taxon>Onygenales</taxon>
        <taxon>Onygenaceae</taxon>
        <taxon>Uncinocarpus</taxon>
    </lineage>
</organism>
<keyword evidence="7" id="KW-1185">Reference proteome</keyword>
<dbReference type="AlphaFoldDB" id="C4JWQ5"/>
<dbReference type="GO" id="GO:0072546">
    <property type="term" value="C:EMC complex"/>
    <property type="evidence" value="ECO:0007669"/>
    <property type="project" value="UniProtKB-UniRule"/>
</dbReference>
<gene>
    <name evidence="6" type="ORF">UREG_06997</name>
</gene>
<keyword evidence="2 3" id="KW-0802">TPR repeat</keyword>
<dbReference type="eggNOG" id="KOG3060">
    <property type="taxonomic scope" value="Eukaryota"/>
</dbReference>
<keyword evidence="4" id="KW-0472">Membrane</keyword>
<evidence type="ECO:0000256" key="4">
    <source>
        <dbReference type="RuleBase" id="RU367091"/>
    </source>
</evidence>
<dbReference type="OrthoDB" id="124397at2759"/>
<sequence>MNLRLSDNEALLDLSRRATSFLTAHPPGLSRLPSFLFGKPETPQLWMDYEDVLLASLAAGNDKSSLESLNRITSRFGSTNDRVIGLQGLCDEALTESDEALENVLEGYETVLKDNPVNVPVLKRRIALLRAMDRPAEAVSALVEFLDAFPTDADAWSELSCLYQSQGLYSQAIFCLEESLLISPNAWNVWWTPLFNLYHG</sequence>
<evidence type="ECO:0000256" key="2">
    <source>
        <dbReference type="ARBA" id="ARBA00022803"/>
    </source>
</evidence>
<evidence type="ECO:0000313" key="7">
    <source>
        <dbReference type="Proteomes" id="UP000002058"/>
    </source>
</evidence>
<feature type="repeat" description="TPR" evidence="3">
    <location>
        <begin position="153"/>
        <end position="186"/>
    </location>
</feature>
<dbReference type="STRING" id="336963.C4JWQ5"/>
<comment type="subunit">
    <text evidence="4">Component of the ER membrane protein complex (EMC).</text>
</comment>
<dbReference type="Gene3D" id="1.25.40.10">
    <property type="entry name" value="Tetratricopeptide repeat domain"/>
    <property type="match status" value="1"/>
</dbReference>
<dbReference type="InterPro" id="IPR055217">
    <property type="entry name" value="TPR_EMC2"/>
</dbReference>
<dbReference type="InterPro" id="IPR039856">
    <property type="entry name" value="EMC2-like"/>
</dbReference>
<comment type="function">
    <text evidence="4">Part of the endoplasmic reticulum membrane protein complex (EMC) that enables the energy-independent insertion into endoplasmic reticulum membranes of newly synthesized membrane proteins.</text>
</comment>
<dbReference type="Proteomes" id="UP000002058">
    <property type="component" value="Unassembled WGS sequence"/>
</dbReference>
<dbReference type="EMBL" id="CH476618">
    <property type="protein sequence ID" value="EEP82132.1"/>
    <property type="molecule type" value="Genomic_DNA"/>
</dbReference>
<dbReference type="InParanoid" id="C4JWQ5"/>
<dbReference type="Pfam" id="PF22890">
    <property type="entry name" value="TPR_EMC2"/>
    <property type="match status" value="1"/>
</dbReference>
<dbReference type="SMART" id="SM00028">
    <property type="entry name" value="TPR"/>
    <property type="match status" value="2"/>
</dbReference>
<accession>C4JWQ5</accession>
<keyword evidence="1" id="KW-0677">Repeat</keyword>
<evidence type="ECO:0000313" key="6">
    <source>
        <dbReference type="EMBL" id="EEP82132.1"/>
    </source>
</evidence>
<dbReference type="SUPFAM" id="SSF48452">
    <property type="entry name" value="TPR-like"/>
    <property type="match status" value="1"/>
</dbReference>
<proteinExistence type="inferred from homology"/>
<evidence type="ECO:0000256" key="3">
    <source>
        <dbReference type="PROSITE-ProRule" id="PRU00339"/>
    </source>
</evidence>
<feature type="domain" description="EMC2 TPR-like" evidence="5">
    <location>
        <begin position="97"/>
        <end position="185"/>
    </location>
</feature>
<dbReference type="HOGENOM" id="CLU_1367140_0_0_1"/>
<dbReference type="PANTHER" id="PTHR12760">
    <property type="entry name" value="TETRATRICOPEPTIDE REPEAT PROTEIN"/>
    <property type="match status" value="1"/>
</dbReference>
<protein>
    <recommendedName>
        <fullName evidence="4">ER membrane protein complex subunit 2</fullName>
    </recommendedName>
</protein>
<dbReference type="KEGG" id="ure:UREG_06997"/>
<dbReference type="InterPro" id="IPR019734">
    <property type="entry name" value="TPR_rpt"/>
</dbReference>
<dbReference type="VEuPathDB" id="FungiDB:UREG_06997"/>
<comment type="similarity">
    <text evidence="4">Belongs to the EMC2 family.</text>
</comment>
<keyword evidence="4" id="KW-0256">Endoplasmic reticulum</keyword>